<name>A0A939BM46_9FIRM</name>
<sequence>MIKIEKVGEIIFKEKQELNTQFHKEKIKLLLDYYYKDWKEGSKGEILIPKDDYQNKELIYNLTLKTEDSKFMEEVKKDKKKWTKIYRHLIISKKRDSRSIGVVKVL</sequence>
<dbReference type="EMBL" id="JAFBDQ010000002">
    <property type="protein sequence ID" value="MBM7555605.1"/>
    <property type="molecule type" value="Genomic_DNA"/>
</dbReference>
<evidence type="ECO:0000313" key="2">
    <source>
        <dbReference type="Proteomes" id="UP000774000"/>
    </source>
</evidence>
<reference evidence="1" key="1">
    <citation type="submission" date="2021-01" db="EMBL/GenBank/DDBJ databases">
        <title>Genomic Encyclopedia of Type Strains, Phase IV (KMG-IV): sequencing the most valuable type-strain genomes for metagenomic binning, comparative biology and taxonomic classification.</title>
        <authorList>
            <person name="Goeker M."/>
        </authorList>
    </citation>
    <scope>NUCLEOTIDE SEQUENCE</scope>
    <source>
        <strain evidence="1">DSM 23230</strain>
    </source>
</reference>
<gene>
    <name evidence="1" type="ORF">JOC47_000430</name>
</gene>
<proteinExistence type="predicted"/>
<keyword evidence="2" id="KW-1185">Reference proteome</keyword>
<protein>
    <submittedName>
        <fullName evidence="1">Uncharacterized protein</fullName>
    </submittedName>
</protein>
<comment type="caution">
    <text evidence="1">The sequence shown here is derived from an EMBL/GenBank/DDBJ whole genome shotgun (WGS) entry which is preliminary data.</text>
</comment>
<dbReference type="Proteomes" id="UP000774000">
    <property type="component" value="Unassembled WGS sequence"/>
</dbReference>
<organism evidence="1 2">
    <name type="scientific">Halanaerobacter jeridensis</name>
    <dbReference type="NCBI Taxonomy" id="706427"/>
    <lineage>
        <taxon>Bacteria</taxon>
        <taxon>Bacillati</taxon>
        <taxon>Bacillota</taxon>
        <taxon>Clostridia</taxon>
        <taxon>Halanaerobiales</taxon>
        <taxon>Halobacteroidaceae</taxon>
        <taxon>Halanaerobacter</taxon>
    </lineage>
</organism>
<accession>A0A939BM46</accession>
<dbReference type="AlphaFoldDB" id="A0A939BM46"/>
<evidence type="ECO:0000313" key="1">
    <source>
        <dbReference type="EMBL" id="MBM7555605.1"/>
    </source>
</evidence>